<evidence type="ECO:0000313" key="2">
    <source>
        <dbReference type="EMBL" id="EDL93204.1"/>
    </source>
</evidence>
<protein>
    <submittedName>
        <fullName evidence="2">RCG45708</fullName>
    </submittedName>
</protein>
<feature type="compositionally biased region" description="Polar residues" evidence="1">
    <location>
        <begin position="66"/>
        <end position="79"/>
    </location>
</feature>
<evidence type="ECO:0000313" key="3">
    <source>
        <dbReference type="Proteomes" id="UP000234681"/>
    </source>
</evidence>
<organism evidence="2 3">
    <name type="scientific">Rattus norvegicus</name>
    <name type="common">Rat</name>
    <dbReference type="NCBI Taxonomy" id="10116"/>
    <lineage>
        <taxon>Eukaryota</taxon>
        <taxon>Metazoa</taxon>
        <taxon>Chordata</taxon>
        <taxon>Craniata</taxon>
        <taxon>Vertebrata</taxon>
        <taxon>Euteleostomi</taxon>
        <taxon>Mammalia</taxon>
        <taxon>Eutheria</taxon>
        <taxon>Euarchontoglires</taxon>
        <taxon>Glires</taxon>
        <taxon>Rodentia</taxon>
        <taxon>Myomorpha</taxon>
        <taxon>Muroidea</taxon>
        <taxon>Muridae</taxon>
        <taxon>Murinae</taxon>
        <taxon>Rattus</taxon>
    </lineage>
</organism>
<feature type="region of interest" description="Disordered" evidence="1">
    <location>
        <begin position="24"/>
        <end position="79"/>
    </location>
</feature>
<dbReference type="Proteomes" id="UP000234681">
    <property type="component" value="Chromosome 3"/>
</dbReference>
<gene>
    <name evidence="2" type="ORF">rCG_45708</name>
</gene>
<reference evidence="2 3" key="1">
    <citation type="submission" date="2005-09" db="EMBL/GenBank/DDBJ databases">
        <authorList>
            <person name="Mural R.J."/>
            <person name="Li P.W."/>
            <person name="Adams M.D."/>
            <person name="Amanatides P.G."/>
            <person name="Baden-Tillson H."/>
            <person name="Barnstead M."/>
            <person name="Chin S.H."/>
            <person name="Dew I."/>
            <person name="Evans C.A."/>
            <person name="Ferriera S."/>
            <person name="Flanigan M."/>
            <person name="Fosler C."/>
            <person name="Glodek A."/>
            <person name="Gu Z."/>
            <person name="Holt R.A."/>
            <person name="Jennings D."/>
            <person name="Kraft C.L."/>
            <person name="Lu F."/>
            <person name="Nguyen T."/>
            <person name="Nusskern D.R."/>
            <person name="Pfannkoch C.M."/>
            <person name="Sitter C."/>
            <person name="Sutton G.G."/>
            <person name="Venter J.C."/>
            <person name="Wang Z."/>
            <person name="Woodage T."/>
            <person name="Zheng X.H."/>
            <person name="Zhong F."/>
        </authorList>
    </citation>
    <scope>NUCLEOTIDE SEQUENCE [LARGE SCALE GENOMIC DNA]</scope>
    <source>
        <strain>BN</strain>
        <strain evidence="3">Sprague-Dawley</strain>
    </source>
</reference>
<name>A6JU93_RAT</name>
<dbReference type="AlphaFoldDB" id="A6JU93"/>
<sequence length="79" mass="8498">MGVSQKMERPWDCCLSVSASHAEDNVGAARGRLDGREGIQHSSSPFPPVPCPQSRPQLPALGKSPSLDQTCPRSLNLRT</sequence>
<evidence type="ECO:0000256" key="1">
    <source>
        <dbReference type="SAM" id="MobiDB-lite"/>
    </source>
</evidence>
<dbReference type="EMBL" id="CH474001">
    <property type="protein sequence ID" value="EDL93204.1"/>
    <property type="molecule type" value="Genomic_DNA"/>
</dbReference>
<proteinExistence type="predicted"/>
<accession>A6JU93</accession>